<dbReference type="AlphaFoldDB" id="A0A8H5BGR5"/>
<protein>
    <submittedName>
        <fullName evidence="1">Uncharacterized protein</fullName>
    </submittedName>
</protein>
<comment type="caution">
    <text evidence="1">The sequence shown here is derived from an EMBL/GenBank/DDBJ whole genome shotgun (WGS) entry which is preliminary data.</text>
</comment>
<gene>
    <name evidence="1" type="ORF">D9611_009291</name>
</gene>
<reference evidence="1 2" key="1">
    <citation type="journal article" date="2020" name="ISME J.">
        <title>Uncovering the hidden diversity of litter-decomposition mechanisms in mushroom-forming fungi.</title>
        <authorList>
            <person name="Floudas D."/>
            <person name="Bentzer J."/>
            <person name="Ahren D."/>
            <person name="Johansson T."/>
            <person name="Persson P."/>
            <person name="Tunlid A."/>
        </authorList>
    </citation>
    <scope>NUCLEOTIDE SEQUENCE [LARGE SCALE GENOMIC DNA]</scope>
    <source>
        <strain evidence="1 2">CBS 175.51</strain>
    </source>
</reference>
<name>A0A8H5BGR5_9AGAR</name>
<accession>A0A8H5BGR5</accession>
<dbReference type="Proteomes" id="UP000541558">
    <property type="component" value="Unassembled WGS sequence"/>
</dbReference>
<sequence>MAPSSCLRDHHRRLRTTSKLRKRRYEVTKIAPAFIHTSGTGLRIDEAYGQYGTDAVYHDSGKWTKMKRLRIPNGPGTWTWRS</sequence>
<evidence type="ECO:0000313" key="2">
    <source>
        <dbReference type="Proteomes" id="UP000541558"/>
    </source>
</evidence>
<dbReference type="OrthoDB" id="10483658at2759"/>
<organism evidence="1 2">
    <name type="scientific">Ephemerocybe angulata</name>
    <dbReference type="NCBI Taxonomy" id="980116"/>
    <lineage>
        <taxon>Eukaryota</taxon>
        <taxon>Fungi</taxon>
        <taxon>Dikarya</taxon>
        <taxon>Basidiomycota</taxon>
        <taxon>Agaricomycotina</taxon>
        <taxon>Agaricomycetes</taxon>
        <taxon>Agaricomycetidae</taxon>
        <taxon>Agaricales</taxon>
        <taxon>Agaricineae</taxon>
        <taxon>Psathyrellaceae</taxon>
        <taxon>Ephemerocybe</taxon>
    </lineage>
</organism>
<keyword evidence="2" id="KW-1185">Reference proteome</keyword>
<dbReference type="EMBL" id="JAACJK010000167">
    <property type="protein sequence ID" value="KAF5323059.1"/>
    <property type="molecule type" value="Genomic_DNA"/>
</dbReference>
<evidence type="ECO:0000313" key="1">
    <source>
        <dbReference type="EMBL" id="KAF5323059.1"/>
    </source>
</evidence>
<proteinExistence type="predicted"/>